<evidence type="ECO:0000313" key="2">
    <source>
        <dbReference type="Proteomes" id="UP000069272"/>
    </source>
</evidence>
<accession>A0A182FYB1</accession>
<dbReference type="VEuPathDB" id="VectorBase:AALB20_037380"/>
<dbReference type="Proteomes" id="UP000069272">
    <property type="component" value="Chromosome X"/>
</dbReference>
<dbReference type="EnsemblMetazoa" id="AALB014607-RA">
    <property type="protein sequence ID" value="AALB014607-PA"/>
    <property type="gene ID" value="AALB014607"/>
</dbReference>
<dbReference type="STRING" id="7167.A0A182FYB1"/>
<proteinExistence type="predicted"/>
<reference evidence="1 2" key="1">
    <citation type="journal article" date="2017" name="G3 (Bethesda)">
        <title>The Physical Genome Mapping of Anopheles albimanus Corrected Scaffold Misassemblies and Identified Interarm Rearrangements in Genus Anopheles.</title>
        <authorList>
            <person name="Artemov G.N."/>
            <person name="Peery A.N."/>
            <person name="Jiang X."/>
            <person name="Tu Z."/>
            <person name="Stegniy V.N."/>
            <person name="Sharakhova M.V."/>
            <person name="Sharakhov I.V."/>
        </authorList>
    </citation>
    <scope>NUCLEOTIDE SEQUENCE [LARGE SCALE GENOMIC DNA]</scope>
    <source>
        <strain evidence="1 2">ALBI9_A</strain>
    </source>
</reference>
<dbReference type="AlphaFoldDB" id="A0A182FYB1"/>
<reference evidence="1" key="2">
    <citation type="submission" date="2022-08" db="UniProtKB">
        <authorList>
            <consortium name="EnsemblMetazoa"/>
        </authorList>
    </citation>
    <scope>IDENTIFICATION</scope>
    <source>
        <strain evidence="1">STECLA/ALBI9_A</strain>
    </source>
</reference>
<organism evidence="1 2">
    <name type="scientific">Anopheles albimanus</name>
    <name type="common">New world malaria mosquito</name>
    <dbReference type="NCBI Taxonomy" id="7167"/>
    <lineage>
        <taxon>Eukaryota</taxon>
        <taxon>Metazoa</taxon>
        <taxon>Ecdysozoa</taxon>
        <taxon>Arthropoda</taxon>
        <taxon>Hexapoda</taxon>
        <taxon>Insecta</taxon>
        <taxon>Pterygota</taxon>
        <taxon>Neoptera</taxon>
        <taxon>Endopterygota</taxon>
        <taxon>Diptera</taxon>
        <taxon>Nematocera</taxon>
        <taxon>Culicoidea</taxon>
        <taxon>Culicidae</taxon>
        <taxon>Anophelinae</taxon>
        <taxon>Anopheles</taxon>
    </lineage>
</organism>
<sequence>GCFFFGGGVLCVCVCWDGACAFSGGFVGDESRKKTTRLKYDPPYVKKPVAKYVGGATQANHHSQDDISLAGSNKMMFGNQTTQFRDHKSIRRMTGSVSEDDPTH</sequence>
<name>A0A182FYB1_ANOAL</name>
<evidence type="ECO:0000313" key="1">
    <source>
        <dbReference type="EnsemblMetazoa" id="AALB014607-PA"/>
    </source>
</evidence>
<protein>
    <submittedName>
        <fullName evidence="1">Uncharacterized protein</fullName>
    </submittedName>
</protein>
<keyword evidence="2" id="KW-1185">Reference proteome</keyword>
<dbReference type="VEuPathDB" id="VectorBase:AALB014607"/>